<dbReference type="SMART" id="SM00953">
    <property type="entry name" value="RES"/>
    <property type="match status" value="1"/>
</dbReference>
<dbReference type="RefSeq" id="WP_103059536.1">
    <property type="nucleotide sequence ID" value="NZ_BSOF01000029.1"/>
</dbReference>
<dbReference type="InterPro" id="IPR014914">
    <property type="entry name" value="RES_dom"/>
</dbReference>
<gene>
    <name evidence="2" type="ORF">COO59_08880</name>
</gene>
<comment type="caution">
    <text evidence="2">The sequence shown here is derived from an EMBL/GenBank/DDBJ whole genome shotgun (WGS) entry which is preliminary data.</text>
</comment>
<evidence type="ECO:0000313" key="3">
    <source>
        <dbReference type="Proteomes" id="UP000236345"/>
    </source>
</evidence>
<keyword evidence="3" id="KW-1185">Reference proteome</keyword>
<protein>
    <submittedName>
        <fullName evidence="2">Toxin</fullName>
    </submittedName>
</protein>
<sequence length="225" mass="24595">MADSANAEQVERKVPAPKADLAVNFIRWAAGKRIYRIHSSEFTATQFNPGSGNARFSPMSNGVPTLYGGISTGVAIMETIFHDLPVDTAGQPFDTARLEGKVHSVIKPVLHLKLIDLNPRTLRKMGVKRSELLDCSADQYVFTREYSVAIYNAHPDAHGLQWSSRQHGDTALMLFGDRIAPEQLEVEIESESILDSDVILDLIEDEADQLGLILLEPGGGEGPGN</sequence>
<dbReference type="AlphaFoldDB" id="A0A2K1QAX6"/>
<evidence type="ECO:0000313" key="2">
    <source>
        <dbReference type="EMBL" id="PNS12181.1"/>
    </source>
</evidence>
<organism evidence="2 3">
    <name type="scientific">Mixta theicola</name>
    <dbReference type="NCBI Taxonomy" id="1458355"/>
    <lineage>
        <taxon>Bacteria</taxon>
        <taxon>Pseudomonadati</taxon>
        <taxon>Pseudomonadota</taxon>
        <taxon>Gammaproteobacteria</taxon>
        <taxon>Enterobacterales</taxon>
        <taxon>Erwiniaceae</taxon>
        <taxon>Mixta</taxon>
    </lineage>
</organism>
<dbReference type="Proteomes" id="UP000236345">
    <property type="component" value="Unassembled WGS sequence"/>
</dbReference>
<dbReference type="EMBL" id="NWUO01000005">
    <property type="protein sequence ID" value="PNS12181.1"/>
    <property type="molecule type" value="Genomic_DNA"/>
</dbReference>
<feature type="domain" description="RES" evidence="1">
    <location>
        <begin position="41"/>
        <end position="187"/>
    </location>
</feature>
<accession>A0A2K1QAX6</accession>
<dbReference type="OrthoDB" id="7257056at2"/>
<dbReference type="Pfam" id="PF08808">
    <property type="entry name" value="RES"/>
    <property type="match status" value="1"/>
</dbReference>
<proteinExistence type="predicted"/>
<reference evidence="3" key="1">
    <citation type="submission" date="2017-09" db="EMBL/GenBank/DDBJ databases">
        <authorList>
            <person name="Palmer M."/>
            <person name="Steenkamp E.T."/>
            <person name="Coetzee M.P."/>
            <person name="Avontuur J.R."/>
            <person name="Van Zyl E."/>
            <person name="Chan W.-Y."/>
            <person name="Blom J."/>
            <person name="Venter S.N."/>
        </authorList>
    </citation>
    <scope>NUCLEOTIDE SEQUENCE [LARGE SCALE GENOMIC DNA]</scope>
    <source>
        <strain evidence="3">QC88-366</strain>
    </source>
</reference>
<evidence type="ECO:0000259" key="1">
    <source>
        <dbReference type="SMART" id="SM00953"/>
    </source>
</evidence>
<name>A0A2K1QAX6_9GAMM</name>